<accession>L7W2D8</accession>
<dbReference type="EMBL" id="JX649912">
    <property type="protein sequence ID" value="AGC72800.1"/>
    <property type="molecule type" value="Genomic_DNA"/>
</dbReference>
<evidence type="ECO:0000256" key="1">
    <source>
        <dbReference type="ARBA" id="ARBA00004613"/>
    </source>
</evidence>
<comment type="subcellular location">
    <subcellularLocation>
        <location evidence="1">Secreted</location>
    </subcellularLocation>
</comment>
<dbReference type="PANTHER" id="PTHR38340">
    <property type="entry name" value="S-LAYER PROTEIN"/>
    <property type="match status" value="1"/>
</dbReference>
<dbReference type="InterPro" id="IPR018511">
    <property type="entry name" value="Hemolysin-typ_Ca-bd_CS"/>
</dbReference>
<organism evidence="5">
    <name type="scientific">uncultured bacterium A1Q1_fos_485</name>
    <dbReference type="NCBI Taxonomy" id="1256576"/>
    <lineage>
        <taxon>Bacteria</taxon>
        <taxon>environmental samples</taxon>
    </lineage>
</organism>
<protein>
    <submittedName>
        <fullName evidence="5">Calcium-binding protein</fullName>
    </submittedName>
</protein>
<reference evidence="5" key="1">
    <citation type="submission" date="2012-09" db="EMBL/GenBank/DDBJ databases">
        <title>Metagenomic Characterization of a Microbial Community in Wastewater Detects High Levels of Antibiotic Resistance.</title>
        <authorList>
            <person name="Abrams M."/>
            <person name="Caldwell A."/>
            <person name="Vandaei E."/>
            <person name="Lee W."/>
            <person name="Perrott J."/>
            <person name="Khan S.Y."/>
            <person name="Ta J."/>
            <person name="Romero D."/>
            <person name="Nguyen V."/>
            <person name="Pourmand N."/>
            <person name="Ouverney C.C."/>
        </authorList>
    </citation>
    <scope>NUCLEOTIDE SEQUENCE</scope>
</reference>
<sequence length="169" mass="17651">MNWLHLHFTKGSWLFQQTDHLPVRRIGYINKETSMKQQINIFLALCLAFLSTFSSVATVQAACGVGGVLNGNAGANTLTGGANNDTIKGRGNNDTLSGEGCNDKIDGGEGNDIINGGDGKDNLIGGPGNDTIRSGPGRDKVNGGPGNDTCFLNPAQDSFISCEVVIPTP</sequence>
<evidence type="ECO:0000256" key="3">
    <source>
        <dbReference type="SAM" id="MobiDB-lite"/>
    </source>
</evidence>
<dbReference type="InterPro" id="IPR011049">
    <property type="entry name" value="Serralysin-like_metalloprot_C"/>
</dbReference>
<dbReference type="GO" id="GO:0005509">
    <property type="term" value="F:calcium ion binding"/>
    <property type="evidence" value="ECO:0007669"/>
    <property type="project" value="InterPro"/>
</dbReference>
<proteinExistence type="predicted"/>
<evidence type="ECO:0000256" key="2">
    <source>
        <dbReference type="ARBA" id="ARBA00022525"/>
    </source>
</evidence>
<dbReference type="Pfam" id="PF00353">
    <property type="entry name" value="HemolysinCabind"/>
    <property type="match status" value="2"/>
</dbReference>
<dbReference type="Gene3D" id="2.150.10.10">
    <property type="entry name" value="Serralysin-like metalloprotease, C-terminal"/>
    <property type="match status" value="2"/>
</dbReference>
<dbReference type="PANTHER" id="PTHR38340:SF1">
    <property type="entry name" value="S-LAYER PROTEIN"/>
    <property type="match status" value="1"/>
</dbReference>
<dbReference type="PRINTS" id="PR00313">
    <property type="entry name" value="CABNDNGRPT"/>
</dbReference>
<dbReference type="SUPFAM" id="SSF51120">
    <property type="entry name" value="beta-Roll"/>
    <property type="match status" value="1"/>
</dbReference>
<dbReference type="GO" id="GO:0005576">
    <property type="term" value="C:extracellular region"/>
    <property type="evidence" value="ECO:0007669"/>
    <property type="project" value="UniProtKB-SubCell"/>
</dbReference>
<keyword evidence="4" id="KW-1133">Transmembrane helix</keyword>
<evidence type="ECO:0000256" key="4">
    <source>
        <dbReference type="SAM" id="Phobius"/>
    </source>
</evidence>
<dbReference type="AlphaFoldDB" id="L7W2D8"/>
<keyword evidence="4" id="KW-0812">Transmembrane</keyword>
<evidence type="ECO:0000313" key="5">
    <source>
        <dbReference type="EMBL" id="AGC72800.1"/>
    </source>
</evidence>
<name>L7W2D8_9BACT</name>
<dbReference type="InterPro" id="IPR001343">
    <property type="entry name" value="Hemolysn_Ca-bd"/>
</dbReference>
<keyword evidence="2" id="KW-0964">Secreted</keyword>
<feature type="region of interest" description="Disordered" evidence="3">
    <location>
        <begin position="107"/>
        <end position="148"/>
    </location>
</feature>
<keyword evidence="4" id="KW-0472">Membrane</keyword>
<dbReference type="InterPro" id="IPR050557">
    <property type="entry name" value="RTX_toxin/Mannuronan_C5-epim"/>
</dbReference>
<feature type="transmembrane region" description="Helical" evidence="4">
    <location>
        <begin position="41"/>
        <end position="62"/>
    </location>
</feature>
<dbReference type="PROSITE" id="PS00330">
    <property type="entry name" value="HEMOLYSIN_CALCIUM"/>
    <property type="match status" value="2"/>
</dbReference>